<comment type="caution">
    <text evidence="2">The sequence shown here is derived from an EMBL/GenBank/DDBJ whole genome shotgun (WGS) entry which is preliminary data.</text>
</comment>
<gene>
    <name evidence="2" type="ORF">N4G40_11145</name>
</gene>
<proteinExistence type="predicted"/>
<keyword evidence="3" id="KW-1185">Reference proteome</keyword>
<protein>
    <submittedName>
        <fullName evidence="2">Uncharacterized protein</fullName>
    </submittedName>
</protein>
<organism evidence="2 3">
    <name type="scientific">Pantoea eucrina</name>
    <dbReference type="NCBI Taxonomy" id="472693"/>
    <lineage>
        <taxon>Bacteria</taxon>
        <taxon>Pseudomonadati</taxon>
        <taxon>Pseudomonadota</taxon>
        <taxon>Gammaproteobacteria</taxon>
        <taxon>Enterobacterales</taxon>
        <taxon>Erwiniaceae</taxon>
        <taxon>Pantoea</taxon>
    </lineage>
</organism>
<feature type="compositionally biased region" description="Basic and acidic residues" evidence="1">
    <location>
        <begin position="47"/>
        <end position="56"/>
    </location>
</feature>
<dbReference type="RefSeq" id="WP_322542749.1">
    <property type="nucleotide sequence ID" value="NZ_JAOBTT010000001.1"/>
</dbReference>
<feature type="compositionally biased region" description="Polar residues" evidence="1">
    <location>
        <begin position="35"/>
        <end position="46"/>
    </location>
</feature>
<feature type="region of interest" description="Disordered" evidence="1">
    <location>
        <begin position="32"/>
        <end position="56"/>
    </location>
</feature>
<accession>A0ABU5LFV4</accession>
<evidence type="ECO:0000313" key="3">
    <source>
        <dbReference type="Proteomes" id="UP001288620"/>
    </source>
</evidence>
<evidence type="ECO:0000256" key="1">
    <source>
        <dbReference type="SAM" id="MobiDB-lite"/>
    </source>
</evidence>
<dbReference type="EMBL" id="JAOBTT010000001">
    <property type="protein sequence ID" value="MDZ7278821.1"/>
    <property type="molecule type" value="Genomic_DNA"/>
</dbReference>
<name>A0ABU5LFV4_9GAMM</name>
<evidence type="ECO:0000313" key="2">
    <source>
        <dbReference type="EMBL" id="MDZ7278821.1"/>
    </source>
</evidence>
<dbReference type="Proteomes" id="UP001288620">
    <property type="component" value="Unassembled WGS sequence"/>
</dbReference>
<reference evidence="3" key="1">
    <citation type="submission" date="2023-07" db="EMBL/GenBank/DDBJ databases">
        <title>Structural and functional analysis of rice phyllospheric bacteria for their antimicrobial properties and defense elicitation against blast disease.</title>
        <authorList>
            <person name="Sahu K.P."/>
            <person name="Asharani P."/>
            <person name="Kumar M."/>
            <person name="Reddy B."/>
            <person name="Kumar A."/>
        </authorList>
    </citation>
    <scope>NUCLEOTIDE SEQUENCE [LARGE SCALE GENOMIC DNA]</scope>
    <source>
        <strain evidence="3">OsEp_Plm_30P10</strain>
    </source>
</reference>
<sequence>MDNALKSEKALNCLKTITKPALLSSILCPSPHPTAHSSIKQPAELTQHQDRNNIYG</sequence>